<feature type="domain" description="DUF4395" evidence="2">
    <location>
        <begin position="37"/>
        <end position="151"/>
    </location>
</feature>
<sequence length="167" mass="19061">MEERSKLNFIQQQGFNSIHSLSCGLQYSSLLWQPRVIGVLVLFGIGFQLESLFLILSLALFWGALFPRFNIFDLIYNRFWGIRKDRVFLTPAPPPRRFSQGLGGGLMLGICVSLFAEWKIAAICFEMLLVIGLSAPILSKFCIPAYIYHIIRGEIRFANRTLPWSRG</sequence>
<evidence type="ECO:0000313" key="6">
    <source>
        <dbReference type="Proteomes" id="UP000232188"/>
    </source>
</evidence>
<keyword evidence="1" id="KW-0472">Membrane</keyword>
<gene>
    <name evidence="4" type="ORF">CH376_05510</name>
    <name evidence="3" type="ORF">CH380_16730</name>
</gene>
<evidence type="ECO:0000313" key="3">
    <source>
        <dbReference type="EMBL" id="PJZ52084.1"/>
    </source>
</evidence>
<dbReference type="AlphaFoldDB" id="A0A2M9YKN9"/>
<name>A0A2M9YKN9_9LEPT</name>
<feature type="transmembrane region" description="Helical" evidence="1">
    <location>
        <begin position="36"/>
        <end position="62"/>
    </location>
</feature>
<feature type="transmembrane region" description="Helical" evidence="1">
    <location>
        <begin position="128"/>
        <end position="151"/>
    </location>
</feature>
<dbReference type="Pfam" id="PF14340">
    <property type="entry name" value="DUF4395"/>
    <property type="match status" value="1"/>
</dbReference>
<keyword evidence="5" id="KW-1185">Reference proteome</keyword>
<dbReference type="EMBL" id="NPDU01000010">
    <property type="protein sequence ID" value="PJZ62946.1"/>
    <property type="molecule type" value="Genomic_DNA"/>
</dbReference>
<keyword evidence="1" id="KW-1133">Transmembrane helix</keyword>
<organism evidence="3 6">
    <name type="scientific">Leptospira adleri</name>
    <dbReference type="NCBI Taxonomy" id="2023186"/>
    <lineage>
        <taxon>Bacteria</taxon>
        <taxon>Pseudomonadati</taxon>
        <taxon>Spirochaetota</taxon>
        <taxon>Spirochaetia</taxon>
        <taxon>Leptospirales</taxon>
        <taxon>Leptospiraceae</taxon>
        <taxon>Leptospira</taxon>
    </lineage>
</organism>
<dbReference type="Proteomes" id="UP000232188">
    <property type="component" value="Unassembled WGS sequence"/>
</dbReference>
<dbReference type="RefSeq" id="WP_100786900.1">
    <property type="nucleotide sequence ID" value="NZ_NPDU01000010.1"/>
</dbReference>
<evidence type="ECO:0000256" key="1">
    <source>
        <dbReference type="SAM" id="Phobius"/>
    </source>
</evidence>
<evidence type="ECO:0000259" key="2">
    <source>
        <dbReference type="Pfam" id="PF14340"/>
    </source>
</evidence>
<dbReference type="EMBL" id="NPDV01000016">
    <property type="protein sequence ID" value="PJZ52084.1"/>
    <property type="molecule type" value="Genomic_DNA"/>
</dbReference>
<comment type="caution">
    <text evidence="3">The sequence shown here is derived from an EMBL/GenBank/DDBJ whole genome shotgun (WGS) entry which is preliminary data.</text>
</comment>
<evidence type="ECO:0000313" key="4">
    <source>
        <dbReference type="EMBL" id="PJZ62946.1"/>
    </source>
</evidence>
<evidence type="ECO:0000313" key="5">
    <source>
        <dbReference type="Proteomes" id="UP000232149"/>
    </source>
</evidence>
<dbReference type="Proteomes" id="UP000232149">
    <property type="component" value="Unassembled WGS sequence"/>
</dbReference>
<accession>A0A2M9YKN9</accession>
<feature type="transmembrane region" description="Helical" evidence="1">
    <location>
        <begin position="98"/>
        <end position="116"/>
    </location>
</feature>
<keyword evidence="1" id="KW-0812">Transmembrane</keyword>
<protein>
    <recommendedName>
        <fullName evidence="2">DUF4395 domain-containing protein</fullName>
    </recommendedName>
</protein>
<proteinExistence type="predicted"/>
<dbReference type="InterPro" id="IPR025508">
    <property type="entry name" value="DUF4395"/>
</dbReference>
<reference evidence="5 6" key="1">
    <citation type="submission" date="2017-07" db="EMBL/GenBank/DDBJ databases">
        <title>Leptospira spp. isolated from tropical soils.</title>
        <authorList>
            <person name="Thibeaux R."/>
            <person name="Iraola G."/>
            <person name="Ferres I."/>
            <person name="Bierque E."/>
            <person name="Girault D."/>
            <person name="Soupe-Gilbert M.-E."/>
            <person name="Picardeau M."/>
            <person name="Goarant C."/>
        </authorList>
    </citation>
    <scope>NUCLEOTIDE SEQUENCE [LARGE SCALE GENOMIC DNA]</scope>
    <source>
        <strain evidence="3 6">FH2-B-C1</strain>
        <strain evidence="4 5">FH2-B-D1</strain>
    </source>
</reference>